<dbReference type="Proteomes" id="UP000594261">
    <property type="component" value="Chromosome 11"/>
</dbReference>
<dbReference type="EnsemblPlants" id="QL11p048297:mrna">
    <property type="protein sequence ID" value="QL11p048297:mrna"/>
    <property type="gene ID" value="QL11p048297"/>
</dbReference>
<name>A0A7N2MZZ9_QUELO</name>
<organism evidence="1 2">
    <name type="scientific">Quercus lobata</name>
    <name type="common">Valley oak</name>
    <dbReference type="NCBI Taxonomy" id="97700"/>
    <lineage>
        <taxon>Eukaryota</taxon>
        <taxon>Viridiplantae</taxon>
        <taxon>Streptophyta</taxon>
        <taxon>Embryophyta</taxon>
        <taxon>Tracheophyta</taxon>
        <taxon>Spermatophyta</taxon>
        <taxon>Magnoliopsida</taxon>
        <taxon>eudicotyledons</taxon>
        <taxon>Gunneridae</taxon>
        <taxon>Pentapetalae</taxon>
        <taxon>rosids</taxon>
        <taxon>fabids</taxon>
        <taxon>Fagales</taxon>
        <taxon>Fagaceae</taxon>
        <taxon>Quercus</taxon>
    </lineage>
</organism>
<evidence type="ECO:0000313" key="2">
    <source>
        <dbReference type="Proteomes" id="UP000594261"/>
    </source>
</evidence>
<reference evidence="1" key="2">
    <citation type="submission" date="2021-01" db="UniProtKB">
        <authorList>
            <consortium name="EnsemblPlants"/>
        </authorList>
    </citation>
    <scope>IDENTIFICATION</scope>
</reference>
<proteinExistence type="predicted"/>
<evidence type="ECO:0000313" key="1">
    <source>
        <dbReference type="EnsemblPlants" id="QL11p048297:mrna"/>
    </source>
</evidence>
<dbReference type="EMBL" id="LRBV02000011">
    <property type="status" value="NOT_ANNOTATED_CDS"/>
    <property type="molecule type" value="Genomic_DNA"/>
</dbReference>
<accession>A0A7N2MZZ9</accession>
<keyword evidence="2" id="KW-1185">Reference proteome</keyword>
<dbReference type="Gramene" id="QL11p048297:mrna">
    <property type="protein sequence ID" value="QL11p048297:mrna"/>
    <property type="gene ID" value="QL11p048297"/>
</dbReference>
<dbReference type="AlphaFoldDB" id="A0A7N2MZZ9"/>
<dbReference type="InParanoid" id="A0A7N2MZZ9"/>
<sequence>MTSNSLKLGLIIIIGKASLSEWSQFRSFYVPNMVGAAEVAKERNALFHLIREMPIIGGLVFFDWHVDFCNLTSGDAIVEYHVVGLVAIHY</sequence>
<protein>
    <submittedName>
        <fullName evidence="1">Uncharacterized protein</fullName>
    </submittedName>
</protein>
<reference evidence="1 2" key="1">
    <citation type="journal article" date="2016" name="G3 (Bethesda)">
        <title>First Draft Assembly and Annotation of the Genome of a California Endemic Oak Quercus lobata Nee (Fagaceae).</title>
        <authorList>
            <person name="Sork V.L."/>
            <person name="Fitz-Gibbon S.T."/>
            <person name="Puiu D."/>
            <person name="Crepeau M."/>
            <person name="Gugger P.F."/>
            <person name="Sherman R."/>
            <person name="Stevens K."/>
            <person name="Langley C.H."/>
            <person name="Pellegrini M."/>
            <person name="Salzberg S.L."/>
        </authorList>
    </citation>
    <scope>NUCLEOTIDE SEQUENCE [LARGE SCALE GENOMIC DNA]</scope>
    <source>
        <strain evidence="1 2">cv. SW786</strain>
    </source>
</reference>